<feature type="repeat" description="ANK" evidence="2">
    <location>
        <begin position="952"/>
        <end position="984"/>
    </location>
</feature>
<dbReference type="InterPro" id="IPR002110">
    <property type="entry name" value="Ankyrin_rpt"/>
</dbReference>
<evidence type="ECO:0000259" key="3">
    <source>
        <dbReference type="Pfam" id="PF24883"/>
    </source>
</evidence>
<dbReference type="PANTHER" id="PTHR10039">
    <property type="entry name" value="AMELOGENIN"/>
    <property type="match status" value="1"/>
</dbReference>
<dbReference type="Proteomes" id="UP000775872">
    <property type="component" value="Unassembled WGS sequence"/>
</dbReference>
<name>A0A9N9ZB32_9HYPO</name>
<evidence type="ECO:0000256" key="1">
    <source>
        <dbReference type="ARBA" id="ARBA00022737"/>
    </source>
</evidence>
<dbReference type="SMART" id="SM00248">
    <property type="entry name" value="ANK"/>
    <property type="match status" value="11"/>
</dbReference>
<dbReference type="Pfam" id="PF13637">
    <property type="entry name" value="Ank_4"/>
    <property type="match status" value="2"/>
</dbReference>
<evidence type="ECO:0000256" key="2">
    <source>
        <dbReference type="PROSITE-ProRule" id="PRU00023"/>
    </source>
</evidence>
<keyword evidence="5" id="KW-1185">Reference proteome</keyword>
<evidence type="ECO:0000313" key="4">
    <source>
        <dbReference type="EMBL" id="CAH0052216.1"/>
    </source>
</evidence>
<comment type="caution">
    <text evidence="4">The sequence shown here is derived from an EMBL/GenBank/DDBJ whole genome shotgun (WGS) entry which is preliminary data.</text>
</comment>
<feature type="repeat" description="ANK" evidence="2">
    <location>
        <begin position="1573"/>
        <end position="1598"/>
    </location>
</feature>
<gene>
    <name evidence="4" type="ORF">CSOL1703_00015092</name>
</gene>
<dbReference type="Gene3D" id="3.40.50.300">
    <property type="entry name" value="P-loop containing nucleotide triphosphate hydrolases"/>
    <property type="match status" value="1"/>
</dbReference>
<dbReference type="InterPro" id="IPR036770">
    <property type="entry name" value="Ankyrin_rpt-contain_sf"/>
</dbReference>
<protein>
    <recommendedName>
        <fullName evidence="3">Nephrocystin 3-like N-terminal domain-containing protein</fullName>
    </recommendedName>
</protein>
<reference evidence="5" key="1">
    <citation type="submission" date="2019-06" db="EMBL/GenBank/DDBJ databases">
        <authorList>
            <person name="Broberg M."/>
        </authorList>
    </citation>
    <scope>NUCLEOTIDE SEQUENCE [LARGE SCALE GENOMIC DNA]</scope>
</reference>
<proteinExistence type="predicted"/>
<dbReference type="InterPro" id="IPR027417">
    <property type="entry name" value="P-loop_NTPase"/>
</dbReference>
<dbReference type="Pfam" id="PF24883">
    <property type="entry name" value="NPHP3_N"/>
    <property type="match status" value="1"/>
</dbReference>
<dbReference type="InterPro" id="IPR056884">
    <property type="entry name" value="NPHP3-like_N"/>
</dbReference>
<dbReference type="PROSITE" id="PS50297">
    <property type="entry name" value="ANK_REP_REGION"/>
    <property type="match status" value="2"/>
</dbReference>
<dbReference type="EMBL" id="CABFOC020000043">
    <property type="protein sequence ID" value="CAH0052216.1"/>
    <property type="molecule type" value="Genomic_DNA"/>
</dbReference>
<dbReference type="SUPFAM" id="SSF52540">
    <property type="entry name" value="P-loop containing nucleoside triphosphate hydrolases"/>
    <property type="match status" value="1"/>
</dbReference>
<organism evidence="4 5">
    <name type="scientific">Clonostachys solani</name>
    <dbReference type="NCBI Taxonomy" id="160281"/>
    <lineage>
        <taxon>Eukaryota</taxon>
        <taxon>Fungi</taxon>
        <taxon>Dikarya</taxon>
        <taxon>Ascomycota</taxon>
        <taxon>Pezizomycotina</taxon>
        <taxon>Sordariomycetes</taxon>
        <taxon>Hypocreomycetidae</taxon>
        <taxon>Hypocreales</taxon>
        <taxon>Bionectriaceae</taxon>
        <taxon>Clonostachys</taxon>
    </lineage>
</organism>
<dbReference type="OrthoDB" id="194358at2759"/>
<dbReference type="PANTHER" id="PTHR10039:SF15">
    <property type="entry name" value="NACHT DOMAIN-CONTAINING PROTEIN"/>
    <property type="match status" value="1"/>
</dbReference>
<dbReference type="SUPFAM" id="SSF48403">
    <property type="entry name" value="Ankyrin repeat"/>
    <property type="match status" value="2"/>
</dbReference>
<keyword evidence="2" id="KW-0040">ANK repeat</keyword>
<dbReference type="Pfam" id="PF00023">
    <property type="entry name" value="Ank"/>
    <property type="match status" value="1"/>
</dbReference>
<sequence length="1800" mass="201097">MSDPLSMSASIAGIISLGEVVFRNVYKYYRSAAGAKDEIKQIADQVNDLISVMRALEAHTLTLESEGQTFNPALRNHHLHRCNDTLRRIEKRIKKPLDQVSNLQSSRLSATLQKLKWPFSASEARELLAELSQQKQNVSLALGADSLQLLQESLTKLDCLTNDAAKMIKMAQQINQKILVDDKKRGVLDYFMPVNPQDRLDISIQLRHPTSGLWLTESSEFIRWLEVPASRIWLSGIPGAGKTVLAGAVVQEVIAQSYTEPDIGVGYFFCDYRDDRTWQPSNILGALAAQLAMQKPEAYDILQRYHEELHPPNRLTLSLDLSELRAVINRVSDVFSRVYLIVDGLDECGRATEDVVDILKELSNCATKESFAFFSRDHYDIRTHLEEEFRVISIAAKSEDINNYVSAELRRRIQMGQMRLGNSQLEAEIQEALVKRANGMFRWVVCQIDYLCNCAHDDERREALNTLPPDLPESYRRLLERVYDHSPRVQAIVQMVLRFIAFGKPLTIPQLTQAVSTPKEIGSTLSGSNTVSEQDISRWCSSLIRVSKSCFEFAHFSVKEFLLDRKALSDGSASRTNLESFLIVEETSANILTSQCLNFLQLQNFDREPPLSEEAFQELHHNYPFYLYAAMDVLSSIVDGISSPELLAGAIAFFRPSKTKNFSFWIFSVLCQFQAAYFNRTGDLARSKADEVVRDPNFQTIFLAAALGASDMCESLLRGGAPIDFHFRGTGLADAAVLATYAIFPHCDGARTAFQTAPEVFWPKMFAGSRRTETIQVLVQKGATLSKSLVLISESTFRFVSRVYFRSAFDFRPITTILRSGCFPQDGDLNHLKAQLLHPTTATVGDVLIETSWELLTWLADSERGEMPWISPLRAIVWQWALDAEMPYTTRFSELSSTKDATQQAPLPEDDDAFIQRIMNAVTAVHNNDLDELRRCINDERAPRKDQIYTRCGGTLLHCAVQRCALDAIKLLLHHGYDAAARNAFGNTPLHIAPDVDIKSIMHIFHDFGCSLSLQNVRGHTILHASADSRLDTILECMNSVSPQEMWQALLTRDNEGRTPLTLALSSNNSHHHEREKNVLSILQYCSSAPLGFWESHPPVIGLAALFGSEKIIASIVDKAGAFACRPPENVEDSWTALHEINPTTTLAAARCLGNLYPGGNETEFRGNLPFQSYLQRIFSLGNSVVCTGPELVLLELTPRSRYSDLWSSTCKSFKNLGYSQEDNAELMSRLVESFMRENVLAEYETERRASGLVPLFEACSHSISVLNSSILRCAISSTAHWEETRASKQSVRFLKRATSYGDSSVVLMLQEHGVDIHQRVDGSSAIEHACYRSIASQLCITEDGKQLLLSLLDKFDPIRAQELDPTGTGFDLLQCLVNSNNGLRSRGKYPDDSPQLSWLVRQLIQKGFDVKGNSQSAPATSILRLYIESCLCDCAITLIQLGADPWHADPRDQLDPVGVCIIRDELMILRGIMQVYHHEHPHFSNWAKRFDYIGSRNGKSFKLNDISYLHLSVALGRTDCASFLVRHQLSPDVNVASREGYTPLHLACVLGSMLGIRFCFSNQASLNARSVDGSTPLHIAVRNGHFAAVKALVTCGATNCLDILGLSPAMYASDLGLYDIQNYLEDAFATVNAHPHAALVKPTAPLSSLPHFKVFVNRLFDSIRLGRLEECKSLVQYGYSVESPESSRSGLSPLFVAVDQGQHEMVRLLLDGGASATRAFSIRGRCRSVLEYCITKKRLNVVLPQLAHSYLAEGGDLVNGADFPLHEAVRAKNLEGLRILIESVEKMTETLAYVYMHIL</sequence>
<feature type="repeat" description="ANK" evidence="2">
    <location>
        <begin position="1690"/>
        <end position="1716"/>
    </location>
</feature>
<feature type="repeat" description="ANK" evidence="2">
    <location>
        <begin position="1540"/>
        <end position="1572"/>
    </location>
</feature>
<reference evidence="4 5" key="2">
    <citation type="submission" date="2021-10" db="EMBL/GenBank/DDBJ databases">
        <authorList>
            <person name="Piombo E."/>
        </authorList>
    </citation>
    <scope>NUCLEOTIDE SEQUENCE [LARGE SCALE GENOMIC DNA]</scope>
</reference>
<dbReference type="PROSITE" id="PS50088">
    <property type="entry name" value="ANK_REPEAT"/>
    <property type="match status" value="4"/>
</dbReference>
<accession>A0A9N9ZB32</accession>
<evidence type="ECO:0000313" key="5">
    <source>
        <dbReference type="Proteomes" id="UP000775872"/>
    </source>
</evidence>
<keyword evidence="1" id="KW-0677">Repeat</keyword>
<dbReference type="Gene3D" id="1.25.40.20">
    <property type="entry name" value="Ankyrin repeat-containing domain"/>
    <property type="match status" value="4"/>
</dbReference>
<feature type="domain" description="Nephrocystin 3-like N-terminal" evidence="3">
    <location>
        <begin position="211"/>
        <end position="375"/>
    </location>
</feature>